<reference evidence="2 3" key="1">
    <citation type="journal article" date="2016" name="Nat. Commun.">
        <title>Thousands of microbial genomes shed light on interconnected biogeochemical processes in an aquifer system.</title>
        <authorList>
            <person name="Anantharaman K."/>
            <person name="Brown C.T."/>
            <person name="Hug L.A."/>
            <person name="Sharon I."/>
            <person name="Castelle C.J."/>
            <person name="Probst A.J."/>
            <person name="Thomas B.C."/>
            <person name="Singh A."/>
            <person name="Wilkins M.J."/>
            <person name="Karaoz U."/>
            <person name="Brodie E.L."/>
            <person name="Williams K.H."/>
            <person name="Hubbard S.S."/>
            <person name="Banfield J.F."/>
        </authorList>
    </citation>
    <scope>NUCLEOTIDE SEQUENCE [LARGE SCALE GENOMIC DNA]</scope>
</reference>
<evidence type="ECO:0000256" key="1">
    <source>
        <dbReference type="SAM" id="Phobius"/>
    </source>
</evidence>
<feature type="transmembrane region" description="Helical" evidence="1">
    <location>
        <begin position="33"/>
        <end position="55"/>
    </location>
</feature>
<dbReference type="EMBL" id="MFUR01000013">
    <property type="protein sequence ID" value="OGI86638.1"/>
    <property type="molecule type" value="Genomic_DNA"/>
</dbReference>
<comment type="caution">
    <text evidence="2">The sequence shown here is derived from an EMBL/GenBank/DDBJ whole genome shotgun (WGS) entry which is preliminary data.</text>
</comment>
<accession>A0A1F6WXN5</accession>
<organism evidence="2 3">
    <name type="scientific">Candidatus Nomurabacteria bacterium RIFCSPLOWO2_01_FULL_36_16</name>
    <dbReference type="NCBI Taxonomy" id="1801767"/>
    <lineage>
        <taxon>Bacteria</taxon>
        <taxon>Candidatus Nomuraibacteriota</taxon>
    </lineage>
</organism>
<feature type="transmembrane region" description="Helical" evidence="1">
    <location>
        <begin position="196"/>
        <end position="218"/>
    </location>
</feature>
<dbReference type="Proteomes" id="UP000177001">
    <property type="component" value="Unassembled WGS sequence"/>
</dbReference>
<evidence type="ECO:0000313" key="3">
    <source>
        <dbReference type="Proteomes" id="UP000177001"/>
    </source>
</evidence>
<feature type="transmembrane region" description="Helical" evidence="1">
    <location>
        <begin position="6"/>
        <end position="26"/>
    </location>
</feature>
<keyword evidence="1" id="KW-0812">Transmembrane</keyword>
<name>A0A1F6WXN5_9BACT</name>
<dbReference type="AlphaFoldDB" id="A0A1F6WXN5"/>
<gene>
    <name evidence="2" type="ORF">A3A91_02910</name>
</gene>
<feature type="transmembrane region" description="Helical" evidence="1">
    <location>
        <begin position="67"/>
        <end position="88"/>
    </location>
</feature>
<evidence type="ECO:0000313" key="2">
    <source>
        <dbReference type="EMBL" id="OGI86638.1"/>
    </source>
</evidence>
<keyword evidence="1" id="KW-1133">Transmembrane helix</keyword>
<feature type="transmembrane region" description="Helical" evidence="1">
    <location>
        <begin position="171"/>
        <end position="190"/>
    </location>
</feature>
<proteinExistence type="predicted"/>
<feature type="transmembrane region" description="Helical" evidence="1">
    <location>
        <begin position="142"/>
        <end position="164"/>
    </location>
</feature>
<sequence>MLEQLPNILIWATIWIVSWGIFFWFVHKKNVDYIKYFVLTAAYFLCVAIITSLVFRDHIARALQNFTAIPLIVLGLVILVHIILYIYLPKYLQEPKDYFEKYPKRQYLKIDRRRLLSKSIDILSQQVFVVLLVIFLQDAGLALNQIIIAFAVIFGLVHTPLILVERGTWPSWYFTVFSILSAIIFPILIIKVQYGFVYSYIVHWVFYTFTAIGFWIVYAKRKENKNYDFPKA</sequence>
<keyword evidence="1" id="KW-0472">Membrane</keyword>
<feature type="transmembrane region" description="Helical" evidence="1">
    <location>
        <begin position="115"/>
        <end position="136"/>
    </location>
</feature>
<protein>
    <submittedName>
        <fullName evidence="2">Uncharacterized protein</fullName>
    </submittedName>
</protein>